<protein>
    <submittedName>
        <fullName evidence="1">Uncharacterized protein</fullName>
    </submittedName>
</protein>
<keyword evidence="2" id="KW-1185">Reference proteome</keyword>
<name>A0ABW6K9T0_9BACI</name>
<proteinExistence type="predicted"/>
<dbReference type="Proteomes" id="UP001601059">
    <property type="component" value="Unassembled WGS sequence"/>
</dbReference>
<evidence type="ECO:0000313" key="2">
    <source>
        <dbReference type="Proteomes" id="UP001601059"/>
    </source>
</evidence>
<comment type="caution">
    <text evidence="1">The sequence shown here is derived from an EMBL/GenBank/DDBJ whole genome shotgun (WGS) entry which is preliminary data.</text>
</comment>
<reference evidence="1 2" key="1">
    <citation type="submission" date="2024-08" db="EMBL/GenBank/DDBJ databases">
        <title>Two novel Cytobacillus novel species.</title>
        <authorList>
            <person name="Liu G."/>
        </authorList>
    </citation>
    <scope>NUCLEOTIDE SEQUENCE [LARGE SCALE GENOMIC DNA]</scope>
    <source>
        <strain evidence="1 2">FJAT-54145</strain>
    </source>
</reference>
<organism evidence="1 2">
    <name type="scientific">Cytobacillus spartinae</name>
    <dbReference type="NCBI Taxonomy" id="3299023"/>
    <lineage>
        <taxon>Bacteria</taxon>
        <taxon>Bacillati</taxon>
        <taxon>Bacillota</taxon>
        <taxon>Bacilli</taxon>
        <taxon>Bacillales</taxon>
        <taxon>Bacillaceae</taxon>
        <taxon>Cytobacillus</taxon>
    </lineage>
</organism>
<gene>
    <name evidence="1" type="ORF">ACFYKX_02470</name>
</gene>
<sequence>MAKKQLIDLVNRLKNSGIKVSFTKPRPKSLIALQQHEKLTSSTN</sequence>
<accession>A0ABW6K9T0</accession>
<dbReference type="RefSeq" id="WP_389357715.1">
    <property type="nucleotide sequence ID" value="NZ_JBIACK010000001.1"/>
</dbReference>
<evidence type="ECO:0000313" key="1">
    <source>
        <dbReference type="EMBL" id="MFE8699482.1"/>
    </source>
</evidence>
<dbReference type="EMBL" id="JBIACK010000001">
    <property type="protein sequence ID" value="MFE8699482.1"/>
    <property type="molecule type" value="Genomic_DNA"/>
</dbReference>